<dbReference type="Proteomes" id="UP000294299">
    <property type="component" value="Chromosome NFRAN"/>
</dbReference>
<dbReference type="AlphaFoldDB" id="A0A484I7Y5"/>
<dbReference type="InterPro" id="IPR002833">
    <property type="entry name" value="PTH2"/>
</dbReference>
<dbReference type="OrthoDB" id="6075at2157"/>
<dbReference type="EMBL" id="LR216287">
    <property type="protein sequence ID" value="VFJ12922.1"/>
    <property type="molecule type" value="Genomic_DNA"/>
</dbReference>
<dbReference type="Gene3D" id="3.40.1490.10">
    <property type="entry name" value="Bit1"/>
    <property type="match status" value="1"/>
</dbReference>
<dbReference type="PANTHER" id="PTHR12649">
    <property type="entry name" value="PEPTIDYL-TRNA HYDROLASE 2"/>
    <property type="match status" value="1"/>
</dbReference>
<protein>
    <recommendedName>
        <fullName evidence="6">Peptidyl-tRNA hydrolase</fullName>
        <ecNumber evidence="2">3.1.1.29</ecNumber>
    </recommendedName>
</protein>
<dbReference type="NCBIfam" id="TIGR00283">
    <property type="entry name" value="arch_pth2"/>
    <property type="match status" value="1"/>
</dbReference>
<proteinExistence type="inferred from homology"/>
<dbReference type="FunFam" id="3.40.1490.10:FF:000001">
    <property type="entry name" value="Peptidyl-tRNA hydrolase 2"/>
    <property type="match status" value="1"/>
</dbReference>
<evidence type="ECO:0000256" key="4">
    <source>
        <dbReference type="ARBA" id="ARBA00038050"/>
    </source>
</evidence>
<comment type="function">
    <text evidence="1">The natural substrate for this enzyme may be peptidyl-tRNAs which drop off the ribosome during protein synthesis.</text>
</comment>
<reference evidence="7 8" key="1">
    <citation type="submission" date="2019-02" db="EMBL/GenBank/DDBJ databases">
        <authorList>
            <person name="Lehtovirta-Morley E L."/>
        </authorList>
    </citation>
    <scope>NUCLEOTIDE SEQUENCE [LARGE SCALE GENOMIC DNA]</scope>
    <source>
        <strain evidence="7">NFRAN1</strain>
    </source>
</reference>
<comment type="catalytic activity">
    <reaction evidence="5">
        <text>an N-acyl-L-alpha-aminoacyl-tRNA + H2O = an N-acyl-L-amino acid + a tRNA + H(+)</text>
        <dbReference type="Rhea" id="RHEA:54448"/>
        <dbReference type="Rhea" id="RHEA-COMP:10123"/>
        <dbReference type="Rhea" id="RHEA-COMP:13883"/>
        <dbReference type="ChEBI" id="CHEBI:15377"/>
        <dbReference type="ChEBI" id="CHEBI:15378"/>
        <dbReference type="ChEBI" id="CHEBI:59874"/>
        <dbReference type="ChEBI" id="CHEBI:78442"/>
        <dbReference type="ChEBI" id="CHEBI:138191"/>
        <dbReference type="EC" id="3.1.1.29"/>
    </reaction>
</comment>
<dbReference type="EC" id="3.1.1.29" evidence="2"/>
<evidence type="ECO:0000313" key="7">
    <source>
        <dbReference type="EMBL" id="VFJ12922.1"/>
    </source>
</evidence>
<accession>A0A484I7Y5</accession>
<gene>
    <name evidence="7" type="primary">pth</name>
    <name evidence="7" type="ORF">NFRAN_0600</name>
</gene>
<evidence type="ECO:0000256" key="5">
    <source>
        <dbReference type="ARBA" id="ARBA00048707"/>
    </source>
</evidence>
<dbReference type="InterPro" id="IPR023476">
    <property type="entry name" value="Pep_tRNA_hydro_II_dom_sf"/>
</dbReference>
<organism evidence="7 8">
    <name type="scientific">Candidatus Nitrosocosmicus franklandianus</name>
    <dbReference type="NCBI Taxonomy" id="1798806"/>
    <lineage>
        <taxon>Archaea</taxon>
        <taxon>Nitrososphaerota</taxon>
        <taxon>Nitrososphaeria</taxon>
        <taxon>Nitrososphaerales</taxon>
        <taxon>Nitrososphaeraceae</taxon>
        <taxon>Candidatus Nitrosocosmicus</taxon>
    </lineage>
</organism>
<dbReference type="GO" id="GO:0005829">
    <property type="term" value="C:cytosol"/>
    <property type="evidence" value="ECO:0007669"/>
    <property type="project" value="TreeGrafter"/>
</dbReference>
<dbReference type="Pfam" id="PF01981">
    <property type="entry name" value="PTH2"/>
    <property type="match status" value="1"/>
</dbReference>
<keyword evidence="3 7" id="KW-0378">Hydrolase</keyword>
<dbReference type="PANTHER" id="PTHR12649:SF11">
    <property type="entry name" value="PEPTIDYL-TRNA HYDROLASE 2, MITOCHONDRIAL"/>
    <property type="match status" value="1"/>
</dbReference>
<evidence type="ECO:0000256" key="2">
    <source>
        <dbReference type="ARBA" id="ARBA00013260"/>
    </source>
</evidence>
<sequence>MNSADDEIKFVVVVRKDLGMGVGKIAGQVGHACSTVVWENPDRVANWFKYGNQKKAILKVQSESELIEIIKKAQAYGIITTIIRDAGKTQIEPNTMTCCGFGPDYSTKLDRLTGHLKLL</sequence>
<dbReference type="CDD" id="cd02407">
    <property type="entry name" value="PTH2_family"/>
    <property type="match status" value="1"/>
</dbReference>
<evidence type="ECO:0000256" key="1">
    <source>
        <dbReference type="ARBA" id="ARBA00003043"/>
    </source>
</evidence>
<dbReference type="RefSeq" id="WP_197731092.1">
    <property type="nucleotide sequence ID" value="NZ_LR216287.1"/>
</dbReference>
<dbReference type="GeneID" id="39420112"/>
<evidence type="ECO:0000256" key="6">
    <source>
        <dbReference type="ARBA" id="ARBA00050038"/>
    </source>
</evidence>
<comment type="similarity">
    <text evidence="4">Belongs to the PTH2 family.</text>
</comment>
<name>A0A484I7Y5_9ARCH</name>
<evidence type="ECO:0000256" key="3">
    <source>
        <dbReference type="ARBA" id="ARBA00022801"/>
    </source>
</evidence>
<dbReference type="KEGG" id="nfn:NFRAN_0600"/>
<dbReference type="SUPFAM" id="SSF102462">
    <property type="entry name" value="Peptidyl-tRNA hydrolase II"/>
    <property type="match status" value="1"/>
</dbReference>
<keyword evidence="8" id="KW-1185">Reference proteome</keyword>
<evidence type="ECO:0000313" key="8">
    <source>
        <dbReference type="Proteomes" id="UP000294299"/>
    </source>
</evidence>
<dbReference type="GO" id="GO:0004045">
    <property type="term" value="F:peptidyl-tRNA hydrolase activity"/>
    <property type="evidence" value="ECO:0007669"/>
    <property type="project" value="UniProtKB-EC"/>
</dbReference>